<evidence type="ECO:0000313" key="6">
    <source>
        <dbReference type="Proteomes" id="UP000001887"/>
    </source>
</evidence>
<accession>D2R7D2</accession>
<evidence type="ECO:0000259" key="4">
    <source>
        <dbReference type="PROSITE" id="PS01124"/>
    </source>
</evidence>
<dbReference type="InterPro" id="IPR028082">
    <property type="entry name" value="Peripla_BP_I"/>
</dbReference>
<dbReference type="GO" id="GO:0003700">
    <property type="term" value="F:DNA-binding transcription factor activity"/>
    <property type="evidence" value="ECO:0007669"/>
    <property type="project" value="InterPro"/>
</dbReference>
<keyword evidence="2" id="KW-0238">DNA-binding</keyword>
<dbReference type="Pfam" id="PF13377">
    <property type="entry name" value="Peripla_BP_3"/>
    <property type="match status" value="1"/>
</dbReference>
<dbReference type="PANTHER" id="PTHR30146:SF24">
    <property type="entry name" value="XYLOSE OPERON REGULATORY PROTEIN"/>
    <property type="match status" value="1"/>
</dbReference>
<dbReference type="InterPro" id="IPR018060">
    <property type="entry name" value="HTH_AraC"/>
</dbReference>
<evidence type="ECO:0000256" key="3">
    <source>
        <dbReference type="ARBA" id="ARBA00023163"/>
    </source>
</evidence>
<dbReference type="eggNOG" id="COG1609">
    <property type="taxonomic scope" value="Bacteria"/>
</dbReference>
<dbReference type="Gene3D" id="3.40.50.2300">
    <property type="match status" value="2"/>
</dbReference>
<dbReference type="InterPro" id="IPR054031">
    <property type="entry name" value="XylR_PBP1"/>
</dbReference>
<name>D2R7D2_PIRSD</name>
<keyword evidence="1" id="KW-0805">Transcription regulation</keyword>
<dbReference type="Proteomes" id="UP000001887">
    <property type="component" value="Chromosome"/>
</dbReference>
<dbReference type="GO" id="GO:0000976">
    <property type="term" value="F:transcription cis-regulatory region binding"/>
    <property type="evidence" value="ECO:0007669"/>
    <property type="project" value="TreeGrafter"/>
</dbReference>
<dbReference type="STRING" id="530564.Psta_0943"/>
<organism evidence="5 6">
    <name type="scientific">Pirellula staleyi (strain ATCC 27377 / DSM 6068 / ICPB 4128)</name>
    <name type="common">Pirella staleyi</name>
    <dbReference type="NCBI Taxonomy" id="530564"/>
    <lineage>
        <taxon>Bacteria</taxon>
        <taxon>Pseudomonadati</taxon>
        <taxon>Planctomycetota</taxon>
        <taxon>Planctomycetia</taxon>
        <taxon>Pirellulales</taxon>
        <taxon>Pirellulaceae</taxon>
        <taxon>Pirellula</taxon>
    </lineage>
</organism>
<dbReference type="SUPFAM" id="SSF46689">
    <property type="entry name" value="Homeodomain-like"/>
    <property type="match status" value="1"/>
</dbReference>
<dbReference type="PROSITE" id="PS01124">
    <property type="entry name" value="HTH_ARAC_FAMILY_2"/>
    <property type="match status" value="1"/>
</dbReference>
<keyword evidence="3" id="KW-0804">Transcription</keyword>
<reference evidence="5 6" key="1">
    <citation type="journal article" date="2009" name="Stand. Genomic Sci.">
        <title>Complete genome sequence of Pirellula staleyi type strain (ATCC 27377).</title>
        <authorList>
            <person name="Clum A."/>
            <person name="Tindall B.J."/>
            <person name="Sikorski J."/>
            <person name="Ivanova N."/>
            <person name="Mavrommatis K."/>
            <person name="Lucas S."/>
            <person name="Glavina del Rio T."/>
            <person name="Nolan M."/>
            <person name="Chen F."/>
            <person name="Tice H."/>
            <person name="Pitluck S."/>
            <person name="Cheng J.F."/>
            <person name="Chertkov O."/>
            <person name="Brettin T."/>
            <person name="Han C."/>
            <person name="Detter J.C."/>
            <person name="Kuske C."/>
            <person name="Bruce D."/>
            <person name="Goodwin L."/>
            <person name="Ovchinikova G."/>
            <person name="Pati A."/>
            <person name="Mikhailova N."/>
            <person name="Chen A."/>
            <person name="Palaniappan K."/>
            <person name="Land M."/>
            <person name="Hauser L."/>
            <person name="Chang Y.J."/>
            <person name="Jeffries C.D."/>
            <person name="Chain P."/>
            <person name="Rohde M."/>
            <person name="Goker M."/>
            <person name="Bristow J."/>
            <person name="Eisen J.A."/>
            <person name="Markowitz V."/>
            <person name="Hugenholtz P."/>
            <person name="Kyrpides N.C."/>
            <person name="Klenk H.P."/>
            <person name="Lapidus A."/>
        </authorList>
    </citation>
    <scope>NUCLEOTIDE SEQUENCE [LARGE SCALE GENOMIC DNA]</scope>
    <source>
        <strain evidence="6">ATCC 27377 / DSM 6068 / ICPB 4128</strain>
    </source>
</reference>
<sequence>MKPTQQKVTSRPQVALIIETSINYGRGLLKGVARYMRSAGEWSVFLEQRELGAELPRWIDRWDGDGIITRSDDPRLLERGIPTVALFDHRSCQQKVPQILNDNRAVGRLAAAHLVERGFRHLAFYGVPGEFWSEERLAGVREEGARQGASLAVFEPARSRRKRSIAWQDSQEELARWMSAQAAPLGLVAANDIHGLRALDACKRAGISVPERVAVMGADNDEELCELSDPPLSSIAFQPLRAGFAAAEMLARMMRGERVQSAMQLVPPLGLVTRQSTDVLAMEDEEVARALAVIRQQACDGLDVPAILRQVPISRRSLEIRMQKLLGRTPREEIRRVQIERAKKLLSETDLKLDRIAVSCGFVRASALSIAFREVVGTTPSDYRSQAGLA</sequence>
<dbReference type="PROSITE" id="PS00041">
    <property type="entry name" value="HTH_ARAC_FAMILY_1"/>
    <property type="match status" value="1"/>
</dbReference>
<dbReference type="OrthoDB" id="9795616at2"/>
<protein>
    <submittedName>
        <fullName evidence="5">Transcriptional regulator, AraC family</fullName>
    </submittedName>
</protein>
<evidence type="ECO:0000256" key="2">
    <source>
        <dbReference type="ARBA" id="ARBA00023125"/>
    </source>
</evidence>
<dbReference type="InterPro" id="IPR009057">
    <property type="entry name" value="Homeodomain-like_sf"/>
</dbReference>
<dbReference type="HOGENOM" id="CLU_042405_1_0_0"/>
<dbReference type="SUPFAM" id="SSF53822">
    <property type="entry name" value="Periplasmic binding protein-like I"/>
    <property type="match status" value="1"/>
</dbReference>
<dbReference type="Pfam" id="PF22177">
    <property type="entry name" value="PBP1_XylR"/>
    <property type="match status" value="1"/>
</dbReference>
<dbReference type="PANTHER" id="PTHR30146">
    <property type="entry name" value="LACI-RELATED TRANSCRIPTIONAL REPRESSOR"/>
    <property type="match status" value="1"/>
</dbReference>
<dbReference type="AlphaFoldDB" id="D2R7D2"/>
<evidence type="ECO:0000256" key="1">
    <source>
        <dbReference type="ARBA" id="ARBA00023015"/>
    </source>
</evidence>
<dbReference type="SMART" id="SM00342">
    <property type="entry name" value="HTH_ARAC"/>
    <property type="match status" value="1"/>
</dbReference>
<proteinExistence type="predicted"/>
<dbReference type="KEGG" id="psl:Psta_0943"/>
<evidence type="ECO:0000313" key="5">
    <source>
        <dbReference type="EMBL" id="ADB15628.1"/>
    </source>
</evidence>
<feature type="domain" description="HTH araC/xylS-type" evidence="4">
    <location>
        <begin position="288"/>
        <end position="386"/>
    </location>
</feature>
<dbReference type="InterPro" id="IPR046335">
    <property type="entry name" value="LacI/GalR-like_sensor"/>
</dbReference>
<gene>
    <name evidence="5" type="ordered locus">Psta_0943</name>
</gene>
<dbReference type="CDD" id="cd01543">
    <property type="entry name" value="PBP1_XylR"/>
    <property type="match status" value="1"/>
</dbReference>
<dbReference type="Pfam" id="PF12833">
    <property type="entry name" value="HTH_18"/>
    <property type="match status" value="1"/>
</dbReference>
<dbReference type="Gene3D" id="1.10.10.60">
    <property type="entry name" value="Homeodomain-like"/>
    <property type="match status" value="1"/>
</dbReference>
<dbReference type="InterPro" id="IPR018062">
    <property type="entry name" value="HTH_AraC-typ_CS"/>
</dbReference>
<dbReference type="EMBL" id="CP001848">
    <property type="protein sequence ID" value="ADB15628.1"/>
    <property type="molecule type" value="Genomic_DNA"/>
</dbReference>
<keyword evidence="6" id="KW-1185">Reference proteome</keyword>
<dbReference type="eggNOG" id="COG4977">
    <property type="taxonomic scope" value="Bacteria"/>
</dbReference>